<keyword evidence="3" id="KW-0804">Transcription</keyword>
<dbReference type="Gene3D" id="1.10.1660.10">
    <property type="match status" value="1"/>
</dbReference>
<keyword evidence="1" id="KW-0805">Transcription regulation</keyword>
<reference evidence="5 6" key="1">
    <citation type="submission" date="2018-10" db="EMBL/GenBank/DDBJ databases">
        <title>Genome sequencing of Arthrobacter oryzae TNB02.</title>
        <authorList>
            <person name="Cho Y.-J."/>
            <person name="Cho A."/>
            <person name="Kim O.-S."/>
        </authorList>
    </citation>
    <scope>NUCLEOTIDE SEQUENCE [LARGE SCALE GENOMIC DNA]</scope>
    <source>
        <strain evidence="5 6">TNB02</strain>
    </source>
</reference>
<dbReference type="InterPro" id="IPR009061">
    <property type="entry name" value="DNA-bd_dom_put_sf"/>
</dbReference>
<dbReference type="SUPFAM" id="SSF46955">
    <property type="entry name" value="Putative DNA-binding domain"/>
    <property type="match status" value="1"/>
</dbReference>
<name>A0A3N0BNM3_9MICC</name>
<comment type="caution">
    <text evidence="5">The sequence shown here is derived from an EMBL/GenBank/DDBJ whole genome shotgun (WGS) entry which is preliminary data.</text>
</comment>
<dbReference type="Proteomes" id="UP000273807">
    <property type="component" value="Unassembled WGS sequence"/>
</dbReference>
<gene>
    <name evidence="5" type="ORF">D7003_16630</name>
</gene>
<evidence type="ECO:0000313" key="5">
    <source>
        <dbReference type="EMBL" id="RNL50368.1"/>
    </source>
</evidence>
<evidence type="ECO:0000313" key="6">
    <source>
        <dbReference type="Proteomes" id="UP000273807"/>
    </source>
</evidence>
<dbReference type="PROSITE" id="PS50937">
    <property type="entry name" value="HTH_MERR_2"/>
    <property type="match status" value="1"/>
</dbReference>
<feature type="domain" description="HTH merR-type" evidence="4">
    <location>
        <begin position="1"/>
        <end position="69"/>
    </location>
</feature>
<evidence type="ECO:0000259" key="4">
    <source>
        <dbReference type="PROSITE" id="PS50937"/>
    </source>
</evidence>
<dbReference type="GO" id="GO:0003700">
    <property type="term" value="F:DNA-binding transcription factor activity"/>
    <property type="evidence" value="ECO:0007669"/>
    <property type="project" value="InterPro"/>
</dbReference>
<dbReference type="PRINTS" id="PR00040">
    <property type="entry name" value="HTHMERR"/>
</dbReference>
<sequence length="149" mass="15808">MLIGEVQTITGIDSQTIRFYERQGLLPAPQRAANGYRRYDDAAVGRLRFIRAAQSAGLTLADIAGILGVRDAGDAPCSHVSGLLEGKLADVRARQRELAELAAELEQLIDTSHDLNPADCTDADICHIIATPDGTNRGGGPNTRRGTAG</sequence>
<dbReference type="Pfam" id="PF13411">
    <property type="entry name" value="MerR_1"/>
    <property type="match status" value="1"/>
</dbReference>
<keyword evidence="2" id="KW-0238">DNA-binding</keyword>
<keyword evidence="6" id="KW-1185">Reference proteome</keyword>
<dbReference type="InterPro" id="IPR000551">
    <property type="entry name" value="MerR-type_HTH_dom"/>
</dbReference>
<dbReference type="GO" id="GO:0003677">
    <property type="term" value="F:DNA binding"/>
    <property type="evidence" value="ECO:0007669"/>
    <property type="project" value="UniProtKB-KW"/>
</dbReference>
<protein>
    <submittedName>
        <fullName evidence="5">Heavy metal-responsive transcriptional regulator</fullName>
    </submittedName>
</protein>
<dbReference type="RefSeq" id="WP_123256542.1">
    <property type="nucleotide sequence ID" value="NZ_RBED01000135.1"/>
</dbReference>
<dbReference type="PANTHER" id="PTHR30204">
    <property type="entry name" value="REDOX-CYCLING DRUG-SENSING TRANSCRIPTIONAL ACTIVATOR SOXR"/>
    <property type="match status" value="1"/>
</dbReference>
<evidence type="ECO:0000256" key="3">
    <source>
        <dbReference type="ARBA" id="ARBA00023163"/>
    </source>
</evidence>
<organism evidence="5 6">
    <name type="scientific">Arthrobacter oryzae</name>
    <dbReference type="NCBI Taxonomy" id="409290"/>
    <lineage>
        <taxon>Bacteria</taxon>
        <taxon>Bacillati</taxon>
        <taxon>Actinomycetota</taxon>
        <taxon>Actinomycetes</taxon>
        <taxon>Micrococcales</taxon>
        <taxon>Micrococcaceae</taxon>
        <taxon>Arthrobacter</taxon>
    </lineage>
</organism>
<dbReference type="AlphaFoldDB" id="A0A3N0BNM3"/>
<accession>A0A3N0BNM3</accession>
<dbReference type="InterPro" id="IPR047057">
    <property type="entry name" value="MerR_fam"/>
</dbReference>
<dbReference type="PANTHER" id="PTHR30204:SF94">
    <property type="entry name" value="HEAVY METAL-DEPENDENT TRANSCRIPTIONAL REGULATOR HI_0293-RELATED"/>
    <property type="match status" value="1"/>
</dbReference>
<evidence type="ECO:0000256" key="1">
    <source>
        <dbReference type="ARBA" id="ARBA00023015"/>
    </source>
</evidence>
<dbReference type="OrthoDB" id="5242095at2"/>
<dbReference type="SMART" id="SM00422">
    <property type="entry name" value="HTH_MERR"/>
    <property type="match status" value="1"/>
</dbReference>
<dbReference type="EMBL" id="RBED01000135">
    <property type="protein sequence ID" value="RNL50368.1"/>
    <property type="molecule type" value="Genomic_DNA"/>
</dbReference>
<evidence type="ECO:0000256" key="2">
    <source>
        <dbReference type="ARBA" id="ARBA00023125"/>
    </source>
</evidence>
<proteinExistence type="predicted"/>
<dbReference type="CDD" id="cd04770">
    <property type="entry name" value="HTH_HMRTR"/>
    <property type="match status" value="1"/>
</dbReference>